<dbReference type="InterPro" id="IPR049326">
    <property type="entry name" value="Rhodopsin_dom_fungi"/>
</dbReference>
<evidence type="ECO:0000256" key="2">
    <source>
        <dbReference type="ARBA" id="ARBA00022692"/>
    </source>
</evidence>
<protein>
    <recommendedName>
        <fullName evidence="7">Rhodopsin domain-containing protein</fullName>
    </recommendedName>
</protein>
<feature type="transmembrane region" description="Helical" evidence="6">
    <location>
        <begin position="171"/>
        <end position="192"/>
    </location>
</feature>
<keyword evidence="3 6" id="KW-1133">Transmembrane helix</keyword>
<gene>
    <name evidence="8" type="ORF">EPUS_00743</name>
</gene>
<accession>U1GQK2</accession>
<feature type="transmembrane region" description="Helical" evidence="6">
    <location>
        <begin position="246"/>
        <end position="265"/>
    </location>
</feature>
<evidence type="ECO:0000313" key="8">
    <source>
        <dbReference type="EMBL" id="ERF74613.1"/>
    </source>
</evidence>
<dbReference type="Proteomes" id="UP000019373">
    <property type="component" value="Unassembled WGS sequence"/>
</dbReference>
<evidence type="ECO:0000256" key="1">
    <source>
        <dbReference type="ARBA" id="ARBA00004141"/>
    </source>
</evidence>
<name>U1GQK2_ENDPU</name>
<feature type="transmembrane region" description="Helical" evidence="6">
    <location>
        <begin position="204"/>
        <end position="226"/>
    </location>
</feature>
<dbReference type="eggNOG" id="ENOG502SRRK">
    <property type="taxonomic scope" value="Eukaryota"/>
</dbReference>
<evidence type="ECO:0000256" key="5">
    <source>
        <dbReference type="ARBA" id="ARBA00038359"/>
    </source>
</evidence>
<dbReference type="AlphaFoldDB" id="U1GQK2"/>
<comment type="subcellular location">
    <subcellularLocation>
        <location evidence="1">Membrane</location>
        <topology evidence="1">Multi-pass membrane protein</topology>
    </subcellularLocation>
</comment>
<organism evidence="8 9">
    <name type="scientific">Endocarpon pusillum (strain Z07020 / HMAS-L-300199)</name>
    <name type="common">Lichen-forming fungus</name>
    <dbReference type="NCBI Taxonomy" id="1263415"/>
    <lineage>
        <taxon>Eukaryota</taxon>
        <taxon>Fungi</taxon>
        <taxon>Dikarya</taxon>
        <taxon>Ascomycota</taxon>
        <taxon>Pezizomycotina</taxon>
        <taxon>Eurotiomycetes</taxon>
        <taxon>Chaetothyriomycetidae</taxon>
        <taxon>Verrucariales</taxon>
        <taxon>Verrucariaceae</taxon>
        <taxon>Endocarpon</taxon>
    </lineage>
</organism>
<evidence type="ECO:0000256" key="3">
    <source>
        <dbReference type="ARBA" id="ARBA00022989"/>
    </source>
</evidence>
<keyword evidence="9" id="KW-1185">Reference proteome</keyword>
<dbReference type="GeneID" id="19235804"/>
<reference evidence="9" key="1">
    <citation type="journal article" date="2014" name="BMC Genomics">
        <title>Genome characteristics reveal the impact of lichenization on lichen-forming fungus Endocarpon pusillum Hedwig (Verrucariales, Ascomycota).</title>
        <authorList>
            <person name="Wang Y.-Y."/>
            <person name="Liu B."/>
            <person name="Zhang X.-Y."/>
            <person name="Zhou Q.-M."/>
            <person name="Zhang T."/>
            <person name="Li H."/>
            <person name="Yu Y.-F."/>
            <person name="Zhang X.-L."/>
            <person name="Hao X.-Y."/>
            <person name="Wang M."/>
            <person name="Wang L."/>
            <person name="Wei J.-C."/>
        </authorList>
    </citation>
    <scope>NUCLEOTIDE SEQUENCE [LARGE SCALE GENOMIC DNA]</scope>
    <source>
        <strain evidence="9">Z07020 / HMAS-L-300199</strain>
    </source>
</reference>
<dbReference type="OrthoDB" id="10017208at2759"/>
<feature type="domain" description="Rhodopsin" evidence="7">
    <location>
        <begin position="28"/>
        <end position="266"/>
    </location>
</feature>
<evidence type="ECO:0000256" key="6">
    <source>
        <dbReference type="SAM" id="Phobius"/>
    </source>
</evidence>
<dbReference type="OMA" id="WILFEFI"/>
<dbReference type="EMBL" id="KE720872">
    <property type="protein sequence ID" value="ERF74613.1"/>
    <property type="molecule type" value="Genomic_DNA"/>
</dbReference>
<dbReference type="Pfam" id="PF20684">
    <property type="entry name" value="Fung_rhodopsin"/>
    <property type="match status" value="1"/>
</dbReference>
<dbReference type="PANTHER" id="PTHR33048">
    <property type="entry name" value="PTH11-LIKE INTEGRAL MEMBRANE PROTEIN (AFU_ORTHOLOGUE AFUA_5G11245)"/>
    <property type="match status" value="1"/>
</dbReference>
<evidence type="ECO:0000259" key="7">
    <source>
        <dbReference type="Pfam" id="PF20684"/>
    </source>
</evidence>
<keyword evidence="4 6" id="KW-0472">Membrane</keyword>
<dbReference type="PANTHER" id="PTHR33048:SF47">
    <property type="entry name" value="INTEGRAL MEMBRANE PROTEIN-RELATED"/>
    <property type="match status" value="1"/>
</dbReference>
<keyword evidence="2 6" id="KW-0812">Transmembrane</keyword>
<feature type="transmembrane region" description="Helical" evidence="6">
    <location>
        <begin position="12"/>
        <end position="32"/>
    </location>
</feature>
<comment type="similarity">
    <text evidence="5">Belongs to the SAT4 family.</text>
</comment>
<dbReference type="RefSeq" id="XP_007799714.1">
    <property type="nucleotide sequence ID" value="XM_007801523.1"/>
</dbReference>
<feature type="transmembrane region" description="Helical" evidence="6">
    <location>
        <begin position="122"/>
        <end position="143"/>
    </location>
</feature>
<sequence>MVQLKASGNSAVAVSVAMSIVASIALIARFVAKIKIKKLAVEDVVIIVAFSTYSGYVGVILTGMMKAGGTLDLSQTDLIQTTELLKYVYISELLFTITISLVKISILVFYQKIFSTPGFRKASFVVGSVCILWLLVCCLVSVFQCRPISAAWHFELALLGQAQCIKYGHFIIGYELSNVLLDIAIIALPLSMLKKLQLALERKIVVACMVLLGSLVCVICIIRIGYMNQTASTDTSSLPIGLDWSTVELAIAITCACLPCYGPLINSAKLAQYISSWSNSRLLHGFSKDRALKLNYDQESSKYERLAQPSEDIQHLTHNDPKALRGSLTRQIVPNEVEAVLLGEVPADIC</sequence>
<feature type="transmembrane region" description="Helical" evidence="6">
    <location>
        <begin position="44"/>
        <end position="67"/>
    </location>
</feature>
<feature type="transmembrane region" description="Helical" evidence="6">
    <location>
        <begin position="87"/>
        <end position="110"/>
    </location>
</feature>
<evidence type="ECO:0000256" key="4">
    <source>
        <dbReference type="ARBA" id="ARBA00023136"/>
    </source>
</evidence>
<evidence type="ECO:0000313" key="9">
    <source>
        <dbReference type="Proteomes" id="UP000019373"/>
    </source>
</evidence>
<dbReference type="InterPro" id="IPR052337">
    <property type="entry name" value="SAT4-like"/>
</dbReference>
<dbReference type="HOGENOM" id="CLU_028200_0_1_1"/>
<dbReference type="GO" id="GO:0016020">
    <property type="term" value="C:membrane"/>
    <property type="evidence" value="ECO:0007669"/>
    <property type="project" value="UniProtKB-SubCell"/>
</dbReference>
<proteinExistence type="inferred from homology"/>